<dbReference type="Proteomes" id="UP001057753">
    <property type="component" value="Unassembled WGS sequence"/>
</dbReference>
<evidence type="ECO:0000313" key="4">
    <source>
        <dbReference type="Proteomes" id="UP001057753"/>
    </source>
</evidence>
<comment type="caution">
    <text evidence="3">The sequence shown here is derived from an EMBL/GenBank/DDBJ whole genome shotgun (WGS) entry which is preliminary data.</text>
</comment>
<organism evidence="3 4">
    <name type="scientific">Salipaludibacillus agaradhaerens</name>
    <name type="common">Bacillus agaradhaerens</name>
    <dbReference type="NCBI Taxonomy" id="76935"/>
    <lineage>
        <taxon>Bacteria</taxon>
        <taxon>Bacillati</taxon>
        <taxon>Bacillota</taxon>
        <taxon>Bacilli</taxon>
        <taxon>Bacillales</taxon>
        <taxon>Bacillaceae</taxon>
    </lineage>
</organism>
<sequence>MRIPTLYRDKSWQRFFAGFFLGTIIGWVFFLFQFGTVHENLLLEIGNQQAVIDKHEKTIDILREDQDKQNRENQQLLTVQDIRIEFINESEVKLSELTLHELRDAVESELENVRNKDIESVANSREFLLKTVENKIFIINDKRFQLKVEQLFLFTTLEIHVMIVSAD</sequence>
<reference evidence="3" key="1">
    <citation type="submission" date="2020-06" db="EMBL/GenBank/DDBJ databases">
        <title>Insight into the genomes of haloalkaliphilic bacilli from Kenyan soda lakes.</title>
        <authorList>
            <person name="Mwirichia R."/>
            <person name="Villamizar G.C."/>
            <person name="Poehlein A."/>
            <person name="Mugweru J."/>
            <person name="Kipnyargis A."/>
            <person name="Kiplimo D."/>
            <person name="Orwa P."/>
            <person name="Daniel R."/>
        </authorList>
    </citation>
    <scope>NUCLEOTIDE SEQUENCE</scope>
    <source>
        <strain evidence="3">B1096_S55</strain>
    </source>
</reference>
<dbReference type="NCBIfam" id="NF041479">
    <property type="entry name" value="spor_membprot_YtrI"/>
    <property type="match status" value="1"/>
</dbReference>
<dbReference type="OrthoDB" id="2691164at2"/>
<evidence type="ECO:0000256" key="1">
    <source>
        <dbReference type="SAM" id="Phobius"/>
    </source>
</evidence>
<dbReference type="Pfam" id="PF26347">
    <property type="entry name" value="YtrI_sporulation"/>
    <property type="match status" value="1"/>
</dbReference>
<feature type="transmembrane region" description="Helical" evidence="1">
    <location>
        <begin position="12"/>
        <end position="32"/>
    </location>
</feature>
<evidence type="ECO:0000259" key="2">
    <source>
        <dbReference type="Pfam" id="PF26347"/>
    </source>
</evidence>
<dbReference type="RefSeq" id="WP_078579535.1">
    <property type="nucleotide sequence ID" value="NZ_JABXYM010000001.1"/>
</dbReference>
<dbReference type="AlphaFoldDB" id="A0A9Q4FXN6"/>
<keyword evidence="4" id="KW-1185">Reference proteome</keyword>
<keyword evidence="1" id="KW-1133">Transmembrane helix</keyword>
<keyword evidence="1" id="KW-0812">Transmembrane</keyword>
<dbReference type="InterPro" id="IPR048198">
    <property type="entry name" value="YtrI"/>
</dbReference>
<keyword evidence="1" id="KW-0472">Membrane</keyword>
<proteinExistence type="predicted"/>
<dbReference type="InterPro" id="IPR058620">
    <property type="entry name" value="YtrI_C"/>
</dbReference>
<gene>
    <name evidence="3" type="ORF">HXA33_03180</name>
</gene>
<name>A0A9Q4FXN6_SALAG</name>
<accession>A0A9Q4FXN6</accession>
<feature type="domain" description="Sporulation membrane protein YtrI C-terminal" evidence="2">
    <location>
        <begin position="80"/>
        <end position="163"/>
    </location>
</feature>
<protein>
    <recommendedName>
        <fullName evidence="2">Sporulation membrane protein YtrI C-terminal domain-containing protein</fullName>
    </recommendedName>
</protein>
<evidence type="ECO:0000313" key="3">
    <source>
        <dbReference type="EMBL" id="MCR6095536.1"/>
    </source>
</evidence>
<dbReference type="EMBL" id="JABXYM010000001">
    <property type="protein sequence ID" value="MCR6095536.1"/>
    <property type="molecule type" value="Genomic_DNA"/>
</dbReference>